<organism evidence="1">
    <name type="scientific">marine metagenome</name>
    <dbReference type="NCBI Taxonomy" id="408172"/>
    <lineage>
        <taxon>unclassified sequences</taxon>
        <taxon>metagenomes</taxon>
        <taxon>ecological metagenomes</taxon>
    </lineage>
</organism>
<evidence type="ECO:0000313" key="1">
    <source>
        <dbReference type="EMBL" id="SVD14184.1"/>
    </source>
</evidence>
<sequence>MARDNGCDQHGSLKRYIVDAML</sequence>
<protein>
    <submittedName>
        <fullName evidence="1">Uncharacterized protein</fullName>
    </submittedName>
</protein>
<dbReference type="AlphaFoldDB" id="A0A382SWA7"/>
<accession>A0A382SWA7</accession>
<gene>
    <name evidence="1" type="ORF">METZ01_LOCUS367038</name>
</gene>
<proteinExistence type="predicted"/>
<name>A0A382SWA7_9ZZZZ</name>
<dbReference type="EMBL" id="UINC01132090">
    <property type="protein sequence ID" value="SVD14184.1"/>
    <property type="molecule type" value="Genomic_DNA"/>
</dbReference>
<reference evidence="1" key="1">
    <citation type="submission" date="2018-05" db="EMBL/GenBank/DDBJ databases">
        <authorList>
            <person name="Lanie J.A."/>
            <person name="Ng W.-L."/>
            <person name="Kazmierczak K.M."/>
            <person name="Andrzejewski T.M."/>
            <person name="Davidsen T.M."/>
            <person name="Wayne K.J."/>
            <person name="Tettelin H."/>
            <person name="Glass J.I."/>
            <person name="Rusch D."/>
            <person name="Podicherti R."/>
            <person name="Tsui H.-C.T."/>
            <person name="Winkler M.E."/>
        </authorList>
    </citation>
    <scope>NUCLEOTIDE SEQUENCE</scope>
</reference>